<sequence length="84" mass="9203">MLLLLLITLQASHATHIASRRTRSSSFQTSRTYAMADARIQIRLITATVLASERIGTHRLCSTAATTATNSTAVLHAHLTRPFQ</sequence>
<dbReference type="EMBL" id="GGFK01015755">
    <property type="protein sequence ID" value="MBW49076.1"/>
    <property type="molecule type" value="Transcribed_RNA"/>
</dbReference>
<dbReference type="AlphaFoldDB" id="A0A2M4B7R4"/>
<proteinExistence type="predicted"/>
<name>A0A2M4B7R4_9DIPT</name>
<organism evidence="1">
    <name type="scientific">Anopheles triannulatus</name>
    <dbReference type="NCBI Taxonomy" id="58253"/>
    <lineage>
        <taxon>Eukaryota</taxon>
        <taxon>Metazoa</taxon>
        <taxon>Ecdysozoa</taxon>
        <taxon>Arthropoda</taxon>
        <taxon>Hexapoda</taxon>
        <taxon>Insecta</taxon>
        <taxon>Pterygota</taxon>
        <taxon>Neoptera</taxon>
        <taxon>Endopterygota</taxon>
        <taxon>Diptera</taxon>
        <taxon>Nematocera</taxon>
        <taxon>Culicoidea</taxon>
        <taxon>Culicidae</taxon>
        <taxon>Anophelinae</taxon>
        <taxon>Anopheles</taxon>
    </lineage>
</organism>
<reference evidence="1" key="1">
    <citation type="submission" date="2018-01" db="EMBL/GenBank/DDBJ databases">
        <title>An insight into the sialome of Amazonian anophelines.</title>
        <authorList>
            <person name="Ribeiro J.M."/>
            <person name="Scarpassa V."/>
            <person name="Calvo E."/>
        </authorList>
    </citation>
    <scope>NUCLEOTIDE SEQUENCE</scope>
    <source>
        <tissue evidence="1">Salivary glands</tissue>
    </source>
</reference>
<protein>
    <submittedName>
        <fullName evidence="1">Putative secreted protein</fullName>
    </submittedName>
</protein>
<evidence type="ECO:0000313" key="1">
    <source>
        <dbReference type="EMBL" id="MBW49076.1"/>
    </source>
</evidence>
<accession>A0A2M4B7R4</accession>